<keyword evidence="1" id="KW-0175">Coiled coil</keyword>
<dbReference type="Proteomes" id="UP001149821">
    <property type="component" value="Unassembled WGS sequence"/>
</dbReference>
<comment type="caution">
    <text evidence="2">The sequence shown here is derived from an EMBL/GenBank/DDBJ whole genome shotgun (WGS) entry which is preliminary data.</text>
</comment>
<evidence type="ECO:0000313" key="3">
    <source>
        <dbReference type="Proteomes" id="UP001149821"/>
    </source>
</evidence>
<gene>
    <name evidence="2" type="ORF">LRP49_04470</name>
</gene>
<feature type="coiled-coil region" evidence="1">
    <location>
        <begin position="123"/>
        <end position="157"/>
    </location>
</feature>
<evidence type="ECO:0000313" key="2">
    <source>
        <dbReference type="EMBL" id="MDD1780449.1"/>
    </source>
</evidence>
<keyword evidence="3" id="KW-1185">Reference proteome</keyword>
<organism evidence="2 3">
    <name type="scientific">Enterovibrio qingdaonensis</name>
    <dbReference type="NCBI Taxonomy" id="2899818"/>
    <lineage>
        <taxon>Bacteria</taxon>
        <taxon>Pseudomonadati</taxon>
        <taxon>Pseudomonadota</taxon>
        <taxon>Gammaproteobacteria</taxon>
        <taxon>Vibrionales</taxon>
        <taxon>Vibrionaceae</taxon>
        <taxon>Enterovibrio</taxon>
    </lineage>
</organism>
<sequence>MIPVLLISQFQELNYHTEQCLYFFQQYIDGIHHLHYVAAEHTERAAVDLSANEERLREREKLSRQLRETLLKTQRANQVKCENGENRLSYSHDLEGTAADKLEKWEDQKQKALAWQDSAQRQFDAALIALERAESALRSAEAELSSANAALAAKRAQRRTVTYTDSKGNTQTYEEIPDTTLEEARVARAERDVRHCIAIVGQARQAVAVARENLQNAIAQVAGCNNAVSNAKEAVELTYQQSDRAQGALNRFNEERDALSTMSEILDEMDKTLEEWSLLVDSLSQSLSTLNHCNDAERDHIRRIDFQRDDVESHGYLLRGSLERKTELLQAFDMPLAQK</sequence>
<protein>
    <submittedName>
        <fullName evidence="2">Uncharacterized protein</fullName>
    </submittedName>
</protein>
<name>A0ABT5QIJ8_9GAMM</name>
<evidence type="ECO:0000256" key="1">
    <source>
        <dbReference type="SAM" id="Coils"/>
    </source>
</evidence>
<dbReference type="RefSeq" id="WP_274140509.1">
    <property type="nucleotide sequence ID" value="NZ_JAJUBB010000002.1"/>
</dbReference>
<proteinExistence type="predicted"/>
<reference evidence="2" key="1">
    <citation type="submission" date="2021-12" db="EMBL/GenBank/DDBJ databases">
        <title>Enterovibrio ZSDZ35 sp. nov. and Enterovibrio ZSDZ42 sp. nov., isolated from coastal seawater in Qingdao.</title>
        <authorList>
            <person name="Zhang P."/>
        </authorList>
    </citation>
    <scope>NUCLEOTIDE SEQUENCE</scope>
    <source>
        <strain evidence="2">ZSDZ35</strain>
    </source>
</reference>
<accession>A0ABT5QIJ8</accession>
<dbReference type="EMBL" id="JAJUBB010000002">
    <property type="protein sequence ID" value="MDD1780449.1"/>
    <property type="molecule type" value="Genomic_DNA"/>
</dbReference>